<keyword evidence="2" id="KW-1185">Reference proteome</keyword>
<evidence type="ECO:0000313" key="2">
    <source>
        <dbReference type="Proteomes" id="UP000324897"/>
    </source>
</evidence>
<gene>
    <name evidence="1" type="ORF">EJB05_28321</name>
</gene>
<organism evidence="1 2">
    <name type="scientific">Eragrostis curvula</name>
    <name type="common">weeping love grass</name>
    <dbReference type="NCBI Taxonomy" id="38414"/>
    <lineage>
        <taxon>Eukaryota</taxon>
        <taxon>Viridiplantae</taxon>
        <taxon>Streptophyta</taxon>
        <taxon>Embryophyta</taxon>
        <taxon>Tracheophyta</taxon>
        <taxon>Spermatophyta</taxon>
        <taxon>Magnoliopsida</taxon>
        <taxon>Liliopsida</taxon>
        <taxon>Poales</taxon>
        <taxon>Poaceae</taxon>
        <taxon>PACMAD clade</taxon>
        <taxon>Chloridoideae</taxon>
        <taxon>Eragrostideae</taxon>
        <taxon>Eragrostidinae</taxon>
        <taxon>Eragrostis</taxon>
    </lineage>
</organism>
<comment type="caution">
    <text evidence="1">The sequence shown here is derived from an EMBL/GenBank/DDBJ whole genome shotgun (WGS) entry which is preliminary data.</text>
</comment>
<accession>A0A5J9URA8</accession>
<dbReference type="OrthoDB" id="446890at2759"/>
<proteinExistence type="predicted"/>
<name>A0A5J9URA8_9POAL</name>
<dbReference type="Gramene" id="TVU25811">
    <property type="protein sequence ID" value="TVU25811"/>
    <property type="gene ID" value="EJB05_28321"/>
</dbReference>
<evidence type="ECO:0000313" key="1">
    <source>
        <dbReference type="EMBL" id="TVU25811.1"/>
    </source>
</evidence>
<dbReference type="AlphaFoldDB" id="A0A5J9URA8"/>
<protein>
    <submittedName>
        <fullName evidence="1">Uncharacterized protein</fullName>
    </submittedName>
</protein>
<sequence>MASSSLERQWRLVFARGEEERRKWKKKRGTWPAGEDGWRADAIQSSAIASSAAAYVNGKDASPLYKFLKFQKGGFLGDGINVILPVERYAPTTLPLKTEVCKFTVP</sequence>
<dbReference type="Proteomes" id="UP000324897">
    <property type="component" value="Chromosome 2"/>
</dbReference>
<reference evidence="1 2" key="1">
    <citation type="journal article" date="2019" name="Sci. Rep.">
        <title>A high-quality genome of Eragrostis curvula grass provides insights into Poaceae evolution and supports new strategies to enhance forage quality.</title>
        <authorList>
            <person name="Carballo J."/>
            <person name="Santos B.A.C.M."/>
            <person name="Zappacosta D."/>
            <person name="Garbus I."/>
            <person name="Selva J.P."/>
            <person name="Gallo C.A."/>
            <person name="Diaz A."/>
            <person name="Albertini E."/>
            <person name="Caccamo M."/>
            <person name="Echenique V."/>
        </authorList>
    </citation>
    <scope>NUCLEOTIDE SEQUENCE [LARGE SCALE GENOMIC DNA]</scope>
    <source>
        <strain evidence="2">cv. Victoria</strain>
        <tissue evidence="1">Leaf</tissue>
    </source>
</reference>
<dbReference type="EMBL" id="RWGY01000013">
    <property type="protein sequence ID" value="TVU25811.1"/>
    <property type="molecule type" value="Genomic_DNA"/>
</dbReference>
<feature type="non-terminal residue" evidence="1">
    <location>
        <position position="1"/>
    </location>
</feature>